<feature type="binding site" evidence="3">
    <location>
        <position position="227"/>
    </location>
    <ligand>
        <name>a divalent metal cation</name>
        <dbReference type="ChEBI" id="CHEBI:60240"/>
    </ligand>
</feature>
<feature type="domain" description="SMP-30/Gluconolactonase/LRE-like region" evidence="4">
    <location>
        <begin position="18"/>
        <end position="286"/>
    </location>
</feature>
<dbReference type="STRING" id="683960.A0A1E3PCL5"/>
<keyword evidence="6" id="KW-1185">Reference proteome</keyword>
<feature type="active site" description="Proton donor/acceptor" evidence="2">
    <location>
        <position position="227"/>
    </location>
</feature>
<dbReference type="PANTHER" id="PTHR10907">
    <property type="entry name" value="REGUCALCIN"/>
    <property type="match status" value="1"/>
</dbReference>
<dbReference type="EMBL" id="KV454208">
    <property type="protein sequence ID" value="ODQ62627.1"/>
    <property type="molecule type" value="Genomic_DNA"/>
</dbReference>
<feature type="binding site" evidence="3">
    <location>
        <position position="20"/>
    </location>
    <ligand>
        <name>a divalent metal cation</name>
        <dbReference type="ChEBI" id="CHEBI:60240"/>
    </ligand>
</feature>
<evidence type="ECO:0000259" key="4">
    <source>
        <dbReference type="Pfam" id="PF08450"/>
    </source>
</evidence>
<evidence type="ECO:0000256" key="2">
    <source>
        <dbReference type="PIRSR" id="PIRSR605511-1"/>
    </source>
</evidence>
<reference evidence="5 6" key="1">
    <citation type="journal article" date="2016" name="Proc. Natl. Acad. Sci. U.S.A.">
        <title>Comparative genomics of biotechnologically important yeasts.</title>
        <authorList>
            <person name="Riley R."/>
            <person name="Haridas S."/>
            <person name="Wolfe K.H."/>
            <person name="Lopes M.R."/>
            <person name="Hittinger C.T."/>
            <person name="Goeker M."/>
            <person name="Salamov A.A."/>
            <person name="Wisecaver J.H."/>
            <person name="Long T.M."/>
            <person name="Calvey C.H."/>
            <person name="Aerts A.L."/>
            <person name="Barry K.W."/>
            <person name="Choi C."/>
            <person name="Clum A."/>
            <person name="Coughlan A.Y."/>
            <person name="Deshpande S."/>
            <person name="Douglass A.P."/>
            <person name="Hanson S.J."/>
            <person name="Klenk H.-P."/>
            <person name="LaButti K.M."/>
            <person name="Lapidus A."/>
            <person name="Lindquist E.A."/>
            <person name="Lipzen A.M."/>
            <person name="Meier-Kolthoff J.P."/>
            <person name="Ohm R.A."/>
            <person name="Otillar R.P."/>
            <person name="Pangilinan J.L."/>
            <person name="Peng Y."/>
            <person name="Rokas A."/>
            <person name="Rosa C.A."/>
            <person name="Scheuner C."/>
            <person name="Sibirny A.A."/>
            <person name="Slot J.C."/>
            <person name="Stielow J.B."/>
            <person name="Sun H."/>
            <person name="Kurtzman C.P."/>
            <person name="Blackwell M."/>
            <person name="Grigoriev I.V."/>
            <person name="Jeffries T.W."/>
        </authorList>
    </citation>
    <scope>NUCLEOTIDE SEQUENCE [LARGE SCALE GENOMIC DNA]</scope>
    <source>
        <strain evidence="6">ATCC 58044 / CBS 1984 / NCYC 433 / NRRL Y-366-8</strain>
    </source>
</reference>
<dbReference type="GO" id="GO:0005509">
    <property type="term" value="F:calcium ion binding"/>
    <property type="evidence" value="ECO:0007669"/>
    <property type="project" value="TreeGrafter"/>
</dbReference>
<evidence type="ECO:0000256" key="3">
    <source>
        <dbReference type="PIRSR" id="PIRSR605511-2"/>
    </source>
</evidence>
<dbReference type="SUPFAM" id="SSF63829">
    <property type="entry name" value="Calcium-dependent phosphotriesterase"/>
    <property type="match status" value="1"/>
</dbReference>
<evidence type="ECO:0000256" key="1">
    <source>
        <dbReference type="ARBA" id="ARBA00008853"/>
    </source>
</evidence>
<name>A0A1E3PCL5_WICAA</name>
<sequence length="324" mass="36521">MVKETVIEKPFLNYFGRLSEGPTYNPSNNTFLWVDIIAGQLHRVSLANTTSEEYTSDELLKTQESHEAFATPDEYFGVVYLTNKDEIVLIGGRRGIAEYNFNTKKFQYKFKYDEITHGKLRSNDGNIDPNGDIWQGLMGSFEYGPIDEGKLVKIDSKTGEITTKVDHVLISNGINWSKDGKTLYWTSSLEFIIYKFDYDLKTGELSNKTPFINIKDFLPNFESPEPDGFAITETGDIYTAVFSTSLVLHFNSKGELVEQFKFPAKRITAVTFGGVEHDEMFVTSANLHLDDPTKLDAEPDDLGGAIFRVKLPGAKGVLKPQFQL</sequence>
<accession>A0A1E3PCL5</accession>
<dbReference type="Proteomes" id="UP000094112">
    <property type="component" value="Unassembled WGS sequence"/>
</dbReference>
<dbReference type="InterPro" id="IPR013658">
    <property type="entry name" value="SGL"/>
</dbReference>
<dbReference type="RefSeq" id="XP_019041834.1">
    <property type="nucleotide sequence ID" value="XM_019184061.1"/>
</dbReference>
<protein>
    <recommendedName>
        <fullName evidence="4">SMP-30/Gluconolactonase/LRE-like region domain-containing protein</fullName>
    </recommendedName>
</protein>
<dbReference type="PANTHER" id="PTHR10907:SF47">
    <property type="entry name" value="REGUCALCIN"/>
    <property type="match status" value="1"/>
</dbReference>
<feature type="binding site" evidence="3">
    <location>
        <position position="123"/>
    </location>
    <ligand>
        <name>substrate</name>
    </ligand>
</feature>
<evidence type="ECO:0000313" key="6">
    <source>
        <dbReference type="Proteomes" id="UP000094112"/>
    </source>
</evidence>
<evidence type="ECO:0000313" key="5">
    <source>
        <dbReference type="EMBL" id="ODQ62627.1"/>
    </source>
</evidence>
<feature type="binding site" evidence="3">
    <location>
        <position position="172"/>
    </location>
    <ligand>
        <name>a divalent metal cation</name>
        <dbReference type="ChEBI" id="CHEBI:60240"/>
    </ligand>
</feature>
<comment type="similarity">
    <text evidence="1">Belongs to the SMP-30/CGR1 family.</text>
</comment>
<dbReference type="Pfam" id="PF08450">
    <property type="entry name" value="SGL"/>
    <property type="match status" value="1"/>
</dbReference>
<proteinExistence type="inferred from homology"/>
<gene>
    <name evidence="5" type="ORF">WICANDRAFT_66864</name>
</gene>
<organism evidence="5 6">
    <name type="scientific">Wickerhamomyces anomalus (strain ATCC 58044 / CBS 1984 / NCYC 433 / NRRL Y-366-8)</name>
    <name type="common">Yeast</name>
    <name type="synonym">Hansenula anomala</name>
    <dbReference type="NCBI Taxonomy" id="683960"/>
    <lineage>
        <taxon>Eukaryota</taxon>
        <taxon>Fungi</taxon>
        <taxon>Dikarya</taxon>
        <taxon>Ascomycota</taxon>
        <taxon>Saccharomycotina</taxon>
        <taxon>Saccharomycetes</taxon>
        <taxon>Phaffomycetales</taxon>
        <taxon>Wickerhamomycetaceae</taxon>
        <taxon>Wickerhamomyces</taxon>
    </lineage>
</organism>
<dbReference type="PRINTS" id="PR01790">
    <property type="entry name" value="SMP30FAMILY"/>
</dbReference>
<dbReference type="OrthoDB" id="423498at2759"/>
<dbReference type="AlphaFoldDB" id="A0A1E3PCL5"/>
<dbReference type="GO" id="GO:0004341">
    <property type="term" value="F:gluconolactonase activity"/>
    <property type="evidence" value="ECO:0007669"/>
    <property type="project" value="TreeGrafter"/>
</dbReference>
<dbReference type="InterPro" id="IPR011042">
    <property type="entry name" value="6-blade_b-propeller_TolB-like"/>
</dbReference>
<feature type="binding site" evidence="3">
    <location>
        <position position="121"/>
    </location>
    <ligand>
        <name>substrate</name>
    </ligand>
</feature>
<keyword evidence="3" id="KW-0862">Zinc</keyword>
<dbReference type="InterPro" id="IPR005511">
    <property type="entry name" value="SMP-30"/>
</dbReference>
<dbReference type="GeneID" id="30201307"/>
<comment type="cofactor">
    <cofactor evidence="3">
        <name>Zn(2+)</name>
        <dbReference type="ChEBI" id="CHEBI:29105"/>
    </cofactor>
    <text evidence="3">Binds 1 divalent metal cation per subunit.</text>
</comment>
<keyword evidence="3" id="KW-0479">Metal-binding</keyword>
<dbReference type="Gene3D" id="2.120.10.30">
    <property type="entry name" value="TolB, C-terminal domain"/>
    <property type="match status" value="1"/>
</dbReference>